<keyword evidence="2" id="KW-1185">Reference proteome</keyword>
<evidence type="ECO:0000313" key="2">
    <source>
        <dbReference type="Proteomes" id="UP000240978"/>
    </source>
</evidence>
<name>A0A2P8GGU3_9BACT</name>
<dbReference type="OrthoDB" id="9866275at2"/>
<reference evidence="1 2" key="1">
    <citation type="submission" date="2018-03" db="EMBL/GenBank/DDBJ databases">
        <title>Genomic Encyclopedia of Archaeal and Bacterial Type Strains, Phase II (KMG-II): from individual species to whole genera.</title>
        <authorList>
            <person name="Goeker M."/>
        </authorList>
    </citation>
    <scope>NUCLEOTIDE SEQUENCE [LARGE SCALE GENOMIC DNA]</scope>
    <source>
        <strain evidence="1 2">DSM 18107</strain>
    </source>
</reference>
<comment type="caution">
    <text evidence="1">The sequence shown here is derived from an EMBL/GenBank/DDBJ whole genome shotgun (WGS) entry which is preliminary data.</text>
</comment>
<sequence length="86" mass="10520">MIFLEPDDVYEQNEKLIEQDRQEFIAEGMKNFLQAAEDRKNGLYKNFGDFLEDYFYSQMGVEDQFFYNEERRVRKFLESIKEQRPA</sequence>
<evidence type="ECO:0000313" key="1">
    <source>
        <dbReference type="EMBL" id="PSL33186.1"/>
    </source>
</evidence>
<proteinExistence type="predicted"/>
<protein>
    <submittedName>
        <fullName evidence="1">Uncharacterized protein</fullName>
    </submittedName>
</protein>
<dbReference type="Proteomes" id="UP000240978">
    <property type="component" value="Unassembled WGS sequence"/>
</dbReference>
<organism evidence="1 2">
    <name type="scientific">Chitinophaga ginsengisoli</name>
    <dbReference type="NCBI Taxonomy" id="363837"/>
    <lineage>
        <taxon>Bacteria</taxon>
        <taxon>Pseudomonadati</taxon>
        <taxon>Bacteroidota</taxon>
        <taxon>Chitinophagia</taxon>
        <taxon>Chitinophagales</taxon>
        <taxon>Chitinophagaceae</taxon>
        <taxon>Chitinophaga</taxon>
    </lineage>
</organism>
<dbReference type="AlphaFoldDB" id="A0A2P8GGU3"/>
<dbReference type="EMBL" id="PYGK01000003">
    <property type="protein sequence ID" value="PSL33186.1"/>
    <property type="molecule type" value="Genomic_DNA"/>
</dbReference>
<dbReference type="RefSeq" id="WP_106601518.1">
    <property type="nucleotide sequence ID" value="NZ_PYGK01000003.1"/>
</dbReference>
<accession>A0A2P8GGU3</accession>
<gene>
    <name evidence="1" type="ORF">CLV42_103168</name>
</gene>